<organism evidence="1 2">
    <name type="scientific">Sphenostylis stenocarpa</name>
    <dbReference type="NCBI Taxonomy" id="92480"/>
    <lineage>
        <taxon>Eukaryota</taxon>
        <taxon>Viridiplantae</taxon>
        <taxon>Streptophyta</taxon>
        <taxon>Embryophyta</taxon>
        <taxon>Tracheophyta</taxon>
        <taxon>Spermatophyta</taxon>
        <taxon>Magnoliopsida</taxon>
        <taxon>eudicotyledons</taxon>
        <taxon>Gunneridae</taxon>
        <taxon>Pentapetalae</taxon>
        <taxon>rosids</taxon>
        <taxon>fabids</taxon>
        <taxon>Fabales</taxon>
        <taxon>Fabaceae</taxon>
        <taxon>Papilionoideae</taxon>
        <taxon>50 kb inversion clade</taxon>
        <taxon>NPAAA clade</taxon>
        <taxon>indigoferoid/millettioid clade</taxon>
        <taxon>Phaseoleae</taxon>
        <taxon>Sphenostylis</taxon>
    </lineage>
</organism>
<sequence>MWGEFLPHTAWAEDRGKFRKDVETQELPYRTRIELASLVESPLAVALGLLVHSTAFSFSDPVFSVVQRNVYPELFLWDRSLIL</sequence>
<evidence type="ECO:0000313" key="2">
    <source>
        <dbReference type="Proteomes" id="UP001189624"/>
    </source>
</evidence>
<protein>
    <submittedName>
        <fullName evidence="1">Uncharacterized protein</fullName>
    </submittedName>
</protein>
<name>A0AA86SUE5_9FABA</name>
<accession>A0AA86SUE5</accession>
<dbReference type="AlphaFoldDB" id="A0AA86SUE5"/>
<keyword evidence="2" id="KW-1185">Reference proteome</keyword>
<dbReference type="Gramene" id="rna-AYBTSS11_LOCUS20902">
    <property type="protein sequence ID" value="CAJ1965556.1"/>
    <property type="gene ID" value="gene-AYBTSS11_LOCUS20902"/>
</dbReference>
<evidence type="ECO:0000313" key="1">
    <source>
        <dbReference type="EMBL" id="CAJ1965556.1"/>
    </source>
</evidence>
<proteinExistence type="predicted"/>
<dbReference type="EMBL" id="OY731403">
    <property type="protein sequence ID" value="CAJ1965556.1"/>
    <property type="molecule type" value="Genomic_DNA"/>
</dbReference>
<reference evidence="1" key="1">
    <citation type="submission" date="2023-10" db="EMBL/GenBank/DDBJ databases">
        <authorList>
            <person name="Domelevo Entfellner J.-B."/>
        </authorList>
    </citation>
    <scope>NUCLEOTIDE SEQUENCE</scope>
</reference>
<dbReference type="Proteomes" id="UP001189624">
    <property type="component" value="Chromosome 6"/>
</dbReference>
<gene>
    <name evidence="1" type="ORF">AYBTSS11_LOCUS20902</name>
</gene>